<evidence type="ECO:0000313" key="2">
    <source>
        <dbReference type="EMBL" id="AAQ05763.1"/>
    </source>
</evidence>
<feature type="compositionally biased region" description="Basic and acidic residues" evidence="1">
    <location>
        <begin position="1"/>
        <end position="17"/>
    </location>
</feature>
<dbReference type="InterPro" id="IPR009870">
    <property type="entry name" value="DUF1424"/>
</dbReference>
<proteinExistence type="predicted"/>
<feature type="compositionally biased region" description="Polar residues" evidence="1">
    <location>
        <begin position="353"/>
        <end position="364"/>
    </location>
</feature>
<feature type="region of interest" description="Disordered" evidence="1">
    <location>
        <begin position="312"/>
        <end position="388"/>
    </location>
</feature>
<accession>Q7ZA98</accession>
<evidence type="ECO:0000256" key="1">
    <source>
        <dbReference type="SAM" id="MobiDB-lite"/>
    </source>
</evidence>
<protein>
    <submittedName>
        <fullName evidence="2">Replication-related protein</fullName>
    </submittedName>
</protein>
<reference evidence="2" key="1">
    <citation type="submission" date="2002-01" db="EMBL/GenBank/DDBJ databases">
        <title>Complete sequence and molecular characterization of pNB101, a rolling-circle replicating plasmid from the haloalkaliphilic archaeon Natronobacterium sp. strain AS7091.</title>
        <authorList>
            <person name="Zhou M."/>
            <person name="Tan H."/>
            <person name="Liu J."/>
            <person name="Sun C."/>
            <person name="Li Y."/>
            <person name="Xiang H."/>
        </authorList>
    </citation>
    <scope>NUCLEOTIDE SEQUENCE</scope>
    <source>
        <strain evidence="2">AS-7091</strain>
        <plasmid evidence="2">pNB101</plasmid>
    </source>
</reference>
<feature type="region of interest" description="Disordered" evidence="1">
    <location>
        <begin position="1"/>
        <end position="30"/>
    </location>
</feature>
<geneLocation type="plasmid" evidence="2">
    <name>pNB101</name>
</geneLocation>
<dbReference type="RefSeq" id="WP_011153903.1">
    <property type="nucleotide sequence ID" value="NC_005239.1"/>
</dbReference>
<dbReference type="EMBL" id="AF474073">
    <property type="protein sequence ID" value="AAQ05763.1"/>
    <property type="molecule type" value="Genomic_DNA"/>
</dbReference>
<sequence length="388" mass="43155">MNNRPDAREGVSRRVSELDPSALPDGTAFRPISVTEGTGLRDEAVLVRTENGHRAPLDTFESVPDGAELQARSVYRVLNAWRDWFDGYRNAHIEYEDPDGKTVRTPLENSYQPEYGKRYYAKIKDWERGIERAYQAPTMVMVTLSASSENAKGGRRCPADHMRDIARGWNSARKALHRVLRRFEWEYAKVWEPHQSGYGHMHVAVAVDDPADEIEGETFRPVVRSHVENVEPAGSAAHGLNAVGMGDTVSVNREVENLGSYISEYIGIFGEEPTERPVSEQMFYATCWATGTRRVDFSNGAHEIMAMEQFRRETGLRPEDRGGDTFDQWRDGATGETDADGSSGGSWSVDSICTVTNGTPTYSDPTAGGQRLTPIDGRAGVDPPAHRD</sequence>
<keyword evidence="2" id="KW-0614">Plasmid</keyword>
<feature type="compositionally biased region" description="Basic and acidic residues" evidence="1">
    <location>
        <begin position="312"/>
        <end position="330"/>
    </location>
</feature>
<organism evidence="2">
    <name type="scientific">Natronobacterium sp. AS-7091</name>
    <dbReference type="NCBI Taxonomy" id="198929"/>
    <lineage>
        <taxon>Archaea</taxon>
        <taxon>Methanobacteriati</taxon>
        <taxon>Methanobacteriota</taxon>
        <taxon>Stenosarchaea group</taxon>
        <taxon>Halobacteria</taxon>
        <taxon>Halobacteriales</taxon>
        <taxon>Natrialbaceae</taxon>
        <taxon>Natronobacterium</taxon>
    </lineage>
</organism>
<gene>
    <name evidence="2" type="primary">Nbr1</name>
</gene>
<name>Q7ZA98_9EURY</name>
<dbReference type="AlphaFoldDB" id="Q7ZA98"/>
<dbReference type="Pfam" id="PF07232">
    <property type="entry name" value="DUF1424"/>
    <property type="match status" value="1"/>
</dbReference>